<proteinExistence type="predicted"/>
<gene>
    <name evidence="1" type="ORF">WH47_03019</name>
</gene>
<accession>A0A0L7QSZ5</accession>
<dbReference type="Proteomes" id="UP000053825">
    <property type="component" value="Unassembled WGS sequence"/>
</dbReference>
<sequence length="132" mass="15100">GLVTESPLTSGRYEVLDKQLARDGELRKMVWEMNDDEYELAELEALRKLGKLSSVWYHEVQLISGDSCCADFDEVSWARRERHFGTVHGLACASWRVTNTEYPSVRPSDIFAIRRESVLSFGNRRTPKSTTS</sequence>
<keyword evidence="2" id="KW-1185">Reference proteome</keyword>
<protein>
    <submittedName>
        <fullName evidence="1">Uncharacterized protein</fullName>
    </submittedName>
</protein>
<dbReference type="EMBL" id="KQ414755">
    <property type="protein sequence ID" value="KOC61762.1"/>
    <property type="molecule type" value="Genomic_DNA"/>
</dbReference>
<reference evidence="1 2" key="1">
    <citation type="submission" date="2015-07" db="EMBL/GenBank/DDBJ databases">
        <title>The genome of Habropoda laboriosa.</title>
        <authorList>
            <person name="Pan H."/>
            <person name="Kapheim K."/>
        </authorList>
    </citation>
    <scope>NUCLEOTIDE SEQUENCE [LARGE SCALE GENOMIC DNA]</scope>
    <source>
        <strain evidence="1">0110345459</strain>
    </source>
</reference>
<dbReference type="AlphaFoldDB" id="A0A0L7QSZ5"/>
<organism evidence="1 2">
    <name type="scientific">Habropoda laboriosa</name>
    <dbReference type="NCBI Taxonomy" id="597456"/>
    <lineage>
        <taxon>Eukaryota</taxon>
        <taxon>Metazoa</taxon>
        <taxon>Ecdysozoa</taxon>
        <taxon>Arthropoda</taxon>
        <taxon>Hexapoda</taxon>
        <taxon>Insecta</taxon>
        <taxon>Pterygota</taxon>
        <taxon>Neoptera</taxon>
        <taxon>Endopterygota</taxon>
        <taxon>Hymenoptera</taxon>
        <taxon>Apocrita</taxon>
        <taxon>Aculeata</taxon>
        <taxon>Apoidea</taxon>
        <taxon>Anthophila</taxon>
        <taxon>Apidae</taxon>
        <taxon>Habropoda</taxon>
    </lineage>
</organism>
<name>A0A0L7QSZ5_9HYME</name>
<feature type="non-terminal residue" evidence="1">
    <location>
        <position position="1"/>
    </location>
</feature>
<evidence type="ECO:0000313" key="1">
    <source>
        <dbReference type="EMBL" id="KOC61762.1"/>
    </source>
</evidence>
<evidence type="ECO:0000313" key="2">
    <source>
        <dbReference type="Proteomes" id="UP000053825"/>
    </source>
</evidence>